<comment type="similarity">
    <text evidence="1">Belongs to the 'phage' integrase family.</text>
</comment>
<dbReference type="AlphaFoldDB" id="B8J346"/>
<keyword evidence="2" id="KW-0229">DNA integration</keyword>
<gene>
    <name evidence="6" type="ordered locus">Ddes_0268</name>
</gene>
<name>B8J346_DESDA</name>
<proteinExistence type="inferred from homology"/>
<dbReference type="Gene3D" id="3.30.160.390">
    <property type="entry name" value="Integrase, DNA-binding domain"/>
    <property type="match status" value="1"/>
</dbReference>
<evidence type="ECO:0000313" key="6">
    <source>
        <dbReference type="EMBL" id="ACL48183.1"/>
    </source>
</evidence>
<reference evidence="6" key="1">
    <citation type="submission" date="2009-01" db="EMBL/GenBank/DDBJ databases">
        <title>Complete sequence of Desulfovibrio desulfuricans subsp. desulfuricans str. ATCC 27774.</title>
        <authorList>
            <consortium name="US DOE Joint Genome Institute"/>
            <person name="Lucas S."/>
            <person name="Copeland A."/>
            <person name="Lapidus A."/>
            <person name="Glavina del Rio T."/>
            <person name="Tice H."/>
            <person name="Bruce D."/>
            <person name="Goodwin L."/>
            <person name="Pitluck S."/>
            <person name="Sims D."/>
            <person name="Lu M."/>
            <person name="Kiss H."/>
            <person name="Meineke L."/>
            <person name="Brettin T."/>
            <person name="Detter J.C."/>
            <person name="Han C."/>
            <person name="Larimer F."/>
            <person name="Land M."/>
            <person name="Hauser L."/>
            <person name="Kyrpides N."/>
            <person name="Ovchinnikova G."/>
            <person name="Hazen T.C."/>
        </authorList>
    </citation>
    <scope>NUCLEOTIDE SEQUENCE [LARGE SCALE GENOMIC DNA]</scope>
    <source>
        <strain evidence="6">ATCC 27774</strain>
    </source>
</reference>
<dbReference type="PANTHER" id="PTHR30629">
    <property type="entry name" value="PROPHAGE INTEGRASE"/>
    <property type="match status" value="1"/>
</dbReference>
<dbReference type="InterPro" id="IPR025166">
    <property type="entry name" value="Integrase_DNA_bind_dom"/>
</dbReference>
<dbReference type="HOGENOM" id="CLU_027562_45_3_7"/>
<evidence type="ECO:0000256" key="1">
    <source>
        <dbReference type="ARBA" id="ARBA00008857"/>
    </source>
</evidence>
<dbReference type="InterPro" id="IPR011010">
    <property type="entry name" value="DNA_brk_join_enz"/>
</dbReference>
<dbReference type="PANTHER" id="PTHR30629:SF2">
    <property type="entry name" value="PROPHAGE INTEGRASE INTS-RELATED"/>
    <property type="match status" value="1"/>
</dbReference>
<evidence type="ECO:0000259" key="4">
    <source>
        <dbReference type="Pfam" id="PF13356"/>
    </source>
</evidence>
<dbReference type="InterPro" id="IPR053876">
    <property type="entry name" value="Phage_int_M"/>
</dbReference>
<dbReference type="InterPro" id="IPR050808">
    <property type="entry name" value="Phage_Integrase"/>
</dbReference>
<organism evidence="6">
    <name type="scientific">Desulfovibrio desulfuricans (strain ATCC 27774 / DSM 6949 / MB)</name>
    <dbReference type="NCBI Taxonomy" id="525146"/>
    <lineage>
        <taxon>Bacteria</taxon>
        <taxon>Pseudomonadati</taxon>
        <taxon>Thermodesulfobacteriota</taxon>
        <taxon>Desulfovibrionia</taxon>
        <taxon>Desulfovibrionales</taxon>
        <taxon>Desulfovibrionaceae</taxon>
        <taxon>Desulfovibrio</taxon>
    </lineage>
</organism>
<dbReference type="SUPFAM" id="SSF56349">
    <property type="entry name" value="DNA breaking-rejoining enzymes"/>
    <property type="match status" value="1"/>
</dbReference>
<dbReference type="Pfam" id="PF13356">
    <property type="entry name" value="Arm-DNA-bind_3"/>
    <property type="match status" value="1"/>
</dbReference>
<dbReference type="GO" id="GO:0015074">
    <property type="term" value="P:DNA integration"/>
    <property type="evidence" value="ECO:0007669"/>
    <property type="project" value="UniProtKB-KW"/>
</dbReference>
<dbReference type="GO" id="GO:0003677">
    <property type="term" value="F:DNA binding"/>
    <property type="evidence" value="ECO:0007669"/>
    <property type="project" value="UniProtKB-KW"/>
</dbReference>
<dbReference type="InterPro" id="IPR038488">
    <property type="entry name" value="Integrase_DNA-bd_sf"/>
</dbReference>
<sequence>MALTIKEIEAAKPKTNKKTGKQAPVKLSDENGLMLFVTSQNKIWRARYFYMGKEQNLTLGKYPLMSLKEAREANFALRQQLDRGENPAKAKKAKQEEQLAVFAEERRIARGESHPDSFGAIAEDWLSDVKKGWKRRTCVAEAKRVRKHLIEPLGHLLIKDVKANEHIRPLFQRLEDAGKYTTLKKIAEKTVSIFNFAIALGKTENNPA</sequence>
<dbReference type="Pfam" id="PF22022">
    <property type="entry name" value="Phage_int_M"/>
    <property type="match status" value="1"/>
</dbReference>
<evidence type="ECO:0000259" key="5">
    <source>
        <dbReference type="Pfam" id="PF22022"/>
    </source>
</evidence>
<dbReference type="EMBL" id="CP001358">
    <property type="protein sequence ID" value="ACL48183.1"/>
    <property type="molecule type" value="Genomic_DNA"/>
</dbReference>
<feature type="domain" description="Integrase DNA-binding" evidence="4">
    <location>
        <begin position="3"/>
        <end position="94"/>
    </location>
</feature>
<dbReference type="InterPro" id="IPR010998">
    <property type="entry name" value="Integrase_recombinase_N"/>
</dbReference>
<protein>
    <submittedName>
        <fullName evidence="6">Putative phage integrase</fullName>
    </submittedName>
</protein>
<evidence type="ECO:0000256" key="2">
    <source>
        <dbReference type="ARBA" id="ARBA00022908"/>
    </source>
</evidence>
<accession>B8J346</accession>
<dbReference type="KEGG" id="dds:Ddes_0268"/>
<dbReference type="Gene3D" id="1.10.150.130">
    <property type="match status" value="1"/>
</dbReference>
<keyword evidence="3" id="KW-0238">DNA-binding</keyword>
<dbReference type="STRING" id="525146.Ddes_0268"/>
<dbReference type="eggNOG" id="COG0582">
    <property type="taxonomic scope" value="Bacteria"/>
</dbReference>
<evidence type="ECO:0000256" key="3">
    <source>
        <dbReference type="ARBA" id="ARBA00023125"/>
    </source>
</evidence>
<feature type="domain" description="Phage integrase central" evidence="5">
    <location>
        <begin position="118"/>
        <end position="208"/>
    </location>
</feature>